<dbReference type="SUPFAM" id="SSF81345">
    <property type="entry name" value="ABC transporter involved in vitamin B12 uptake, BtuC"/>
    <property type="match status" value="1"/>
</dbReference>
<evidence type="ECO:0000256" key="5">
    <source>
        <dbReference type="ARBA" id="ARBA00023136"/>
    </source>
</evidence>
<keyword evidence="9" id="KW-1185">Reference proteome</keyword>
<reference evidence="8 9" key="1">
    <citation type="journal article" date="2018" name="Appl. Microbiol. Biotechnol.">
        <title>Co-cultivation of the strictly anaerobic methanogen Methanosarcina barkeri with aerobic methanotrophs in an oxygen-limited membrane bioreactor.</title>
        <authorList>
            <person name="In 't Zandt M.H."/>
            <person name="van den Bosch T.J.M."/>
            <person name="Rijkers R."/>
            <person name="van Kessel M.A.H.J."/>
            <person name="Jetten M.S.M."/>
            <person name="Welte C.U."/>
        </authorList>
    </citation>
    <scope>NUCLEOTIDE SEQUENCE [LARGE SCALE GENOMIC DNA]</scope>
    <source>
        <strain evidence="8 9">DSM 17706</strain>
    </source>
</reference>
<dbReference type="OrthoDB" id="9804300at2"/>
<dbReference type="PANTHER" id="PTHR30477:SF13">
    <property type="entry name" value="IRON TRANSPORT SYSTEM MEMBRANE PROTEIN HI_0360-RELATED"/>
    <property type="match status" value="1"/>
</dbReference>
<feature type="transmembrane region" description="Helical" evidence="7">
    <location>
        <begin position="251"/>
        <end position="272"/>
    </location>
</feature>
<feature type="transmembrane region" description="Helical" evidence="7">
    <location>
        <begin position="99"/>
        <end position="118"/>
    </location>
</feature>
<dbReference type="Proteomes" id="UP000245137">
    <property type="component" value="Unassembled WGS sequence"/>
</dbReference>
<feature type="transmembrane region" description="Helical" evidence="7">
    <location>
        <begin position="59"/>
        <end position="87"/>
    </location>
</feature>
<feature type="transmembrane region" description="Helical" evidence="7">
    <location>
        <begin position="139"/>
        <end position="161"/>
    </location>
</feature>
<evidence type="ECO:0000256" key="2">
    <source>
        <dbReference type="ARBA" id="ARBA00008034"/>
    </source>
</evidence>
<accession>A0A2U1SW99</accession>
<dbReference type="GO" id="GO:0043190">
    <property type="term" value="C:ATP-binding cassette (ABC) transporter complex"/>
    <property type="evidence" value="ECO:0007669"/>
    <property type="project" value="InterPro"/>
</dbReference>
<proteinExistence type="inferred from homology"/>
<dbReference type="GO" id="GO:0055085">
    <property type="term" value="P:transmembrane transport"/>
    <property type="evidence" value="ECO:0007669"/>
    <property type="project" value="InterPro"/>
</dbReference>
<evidence type="ECO:0000256" key="7">
    <source>
        <dbReference type="SAM" id="Phobius"/>
    </source>
</evidence>
<dbReference type="InterPro" id="IPR001626">
    <property type="entry name" value="ABC_TroCD"/>
</dbReference>
<dbReference type="EMBL" id="PUIV01000001">
    <property type="protein sequence ID" value="PWB95890.1"/>
    <property type="molecule type" value="Genomic_DNA"/>
</dbReference>
<dbReference type="PANTHER" id="PTHR30477">
    <property type="entry name" value="ABC-TRANSPORTER METAL-BINDING PROTEIN"/>
    <property type="match status" value="1"/>
</dbReference>
<feature type="transmembrane region" description="Helical" evidence="7">
    <location>
        <begin position="224"/>
        <end position="245"/>
    </location>
</feature>
<evidence type="ECO:0000313" key="9">
    <source>
        <dbReference type="Proteomes" id="UP000245137"/>
    </source>
</evidence>
<organism evidence="8 9">
    <name type="scientific">Methylosinus sporium</name>
    <dbReference type="NCBI Taxonomy" id="428"/>
    <lineage>
        <taxon>Bacteria</taxon>
        <taxon>Pseudomonadati</taxon>
        <taxon>Pseudomonadota</taxon>
        <taxon>Alphaproteobacteria</taxon>
        <taxon>Hyphomicrobiales</taxon>
        <taxon>Methylocystaceae</taxon>
        <taxon>Methylosinus</taxon>
    </lineage>
</organism>
<evidence type="ECO:0000256" key="3">
    <source>
        <dbReference type="ARBA" id="ARBA00022692"/>
    </source>
</evidence>
<evidence type="ECO:0000313" key="8">
    <source>
        <dbReference type="EMBL" id="PWB95890.1"/>
    </source>
</evidence>
<feature type="transmembrane region" description="Helical" evidence="7">
    <location>
        <begin position="181"/>
        <end position="212"/>
    </location>
</feature>
<evidence type="ECO:0000256" key="4">
    <source>
        <dbReference type="ARBA" id="ARBA00022989"/>
    </source>
</evidence>
<dbReference type="GO" id="GO:0010043">
    <property type="term" value="P:response to zinc ion"/>
    <property type="evidence" value="ECO:0007669"/>
    <property type="project" value="TreeGrafter"/>
</dbReference>
<protein>
    <submittedName>
        <fullName evidence="8">Zinc ABC transporter permease</fullName>
    </submittedName>
</protein>
<keyword evidence="3 6" id="KW-0812">Transmembrane</keyword>
<evidence type="ECO:0000256" key="6">
    <source>
        <dbReference type="RuleBase" id="RU003943"/>
    </source>
</evidence>
<comment type="similarity">
    <text evidence="2 6">Belongs to the ABC-3 integral membrane protein family.</text>
</comment>
<evidence type="ECO:0000256" key="1">
    <source>
        <dbReference type="ARBA" id="ARBA00004141"/>
    </source>
</evidence>
<keyword evidence="5 7" id="KW-0472">Membrane</keyword>
<comment type="caution">
    <text evidence="8">The sequence shown here is derived from an EMBL/GenBank/DDBJ whole genome shotgun (WGS) entry which is preliminary data.</text>
</comment>
<comment type="subcellular location">
    <subcellularLocation>
        <location evidence="6">Cell membrane</location>
        <topology evidence="6">Multi-pass membrane protein</topology>
    </subcellularLocation>
    <subcellularLocation>
        <location evidence="1">Membrane</location>
        <topology evidence="1">Multi-pass membrane protein</topology>
    </subcellularLocation>
</comment>
<dbReference type="AlphaFoldDB" id="A0A2U1SW99"/>
<keyword evidence="4 7" id="KW-1133">Transmembrane helix</keyword>
<dbReference type="Gene3D" id="1.10.3470.10">
    <property type="entry name" value="ABC transporter involved in vitamin B12 uptake, BtuC"/>
    <property type="match status" value="1"/>
</dbReference>
<name>A0A2U1SW99_METSR</name>
<keyword evidence="6" id="KW-0813">Transport</keyword>
<sequence>MLHDLFIAPFFDYEFMRRALIGAVALSISGCPLGVFLILRRMSLAGDALSHAILPGAALGYLACGLSLPAMTFGGLLAGLAVAVASSAAARWTALREDASLAAFYLVSLALGVALVSLKGSNVDLLHVLFGSVLALDDATLIFLAAIASVTLAALALAYRALALDTFDPLFARRVTPLGEWIPFAFLALVVLNLVAGFHALGTLMAVGIIMLPAASARLWTRGLTGALPLAAAIGAASSYFGLVLSFHSGLAAGPVIILMAGGAYFLSLIFGKTGGVIRLRRPKRHLEG</sequence>
<feature type="transmembrane region" description="Helical" evidence="7">
    <location>
        <begin position="20"/>
        <end position="39"/>
    </location>
</feature>
<dbReference type="Pfam" id="PF00950">
    <property type="entry name" value="ABC-3"/>
    <property type="match status" value="1"/>
</dbReference>
<dbReference type="RefSeq" id="WP_108915636.1">
    <property type="nucleotide sequence ID" value="NZ_BGJY01000001.1"/>
</dbReference>
<dbReference type="InterPro" id="IPR037294">
    <property type="entry name" value="ABC_BtuC-like"/>
</dbReference>
<gene>
    <name evidence="8" type="ORF">C5689_02015</name>
</gene>